<protein>
    <recommendedName>
        <fullName evidence="1">Clr5 domain-containing protein</fullName>
    </recommendedName>
</protein>
<keyword evidence="3" id="KW-1185">Reference proteome</keyword>
<dbReference type="GeneID" id="36595630"/>
<gene>
    <name evidence="2" type="ORF">K444DRAFT_669742</name>
</gene>
<dbReference type="AlphaFoldDB" id="A0A2J6SMT7"/>
<dbReference type="RefSeq" id="XP_024728991.1">
    <property type="nucleotide sequence ID" value="XM_024887554.1"/>
</dbReference>
<evidence type="ECO:0000313" key="2">
    <source>
        <dbReference type="EMBL" id="PMD52087.1"/>
    </source>
</evidence>
<organism evidence="2 3">
    <name type="scientific">Hyaloscypha bicolor E</name>
    <dbReference type="NCBI Taxonomy" id="1095630"/>
    <lineage>
        <taxon>Eukaryota</taxon>
        <taxon>Fungi</taxon>
        <taxon>Dikarya</taxon>
        <taxon>Ascomycota</taxon>
        <taxon>Pezizomycotina</taxon>
        <taxon>Leotiomycetes</taxon>
        <taxon>Helotiales</taxon>
        <taxon>Hyaloscyphaceae</taxon>
        <taxon>Hyaloscypha</taxon>
        <taxon>Hyaloscypha bicolor</taxon>
    </lineage>
</organism>
<dbReference type="STRING" id="1095630.A0A2J6SMT7"/>
<dbReference type="Pfam" id="PF14420">
    <property type="entry name" value="Clr5"/>
    <property type="match status" value="1"/>
</dbReference>
<dbReference type="OrthoDB" id="194358at2759"/>
<evidence type="ECO:0000313" key="3">
    <source>
        <dbReference type="Proteomes" id="UP000235371"/>
    </source>
</evidence>
<proteinExistence type="predicted"/>
<name>A0A2J6SMT7_9HELO</name>
<sequence>MDPVTIQMGHHDSRPEQRLEIAEVPPMPGDPANALVGESIALQSQVVAAPPARHYSLHEWEAKKQTIRKLFIEDDQTCREVLDSLAPQFIPTVKMLKRKLKKWGYTKNNALNDLQAMVFTRRKRRKLGKATLFFKNGRLVDVDGALKRKGLSEITLEVSSTFALPSNVVVRTPSPSPSFIAAPTEFKIQEDILMIYKELLEQWKKTSSSTTTDDYGFSLFSRIEKPCVYHEMGHALSCANLAFDAGYSDLGGSLLKQAFLLAESVVRMESPKWLLVSPWQHLHQARRPEITKDLIHHFHNLSRTLLPNGLVHRFFDSLVEATKSQPLDQFIRTLTPGLMRTLEDAPEEILLVRTAIELLEAENKNQTMGLVPQIDKRIRKWQSQIDKRSPSGLIADLDVLHLRLELTRQSGDGMLLIDHSRDFIAQVQTARRSIFENHNENRALRMLDFFTASAFFAMSHGYKLLAKDRPNTSVV</sequence>
<reference evidence="2 3" key="1">
    <citation type="submission" date="2016-04" db="EMBL/GenBank/DDBJ databases">
        <title>A degradative enzymes factory behind the ericoid mycorrhizal symbiosis.</title>
        <authorList>
            <consortium name="DOE Joint Genome Institute"/>
            <person name="Martino E."/>
            <person name="Morin E."/>
            <person name="Grelet G."/>
            <person name="Kuo A."/>
            <person name="Kohler A."/>
            <person name="Daghino S."/>
            <person name="Barry K."/>
            <person name="Choi C."/>
            <person name="Cichocki N."/>
            <person name="Clum A."/>
            <person name="Copeland A."/>
            <person name="Hainaut M."/>
            <person name="Haridas S."/>
            <person name="Labutti K."/>
            <person name="Lindquist E."/>
            <person name="Lipzen A."/>
            <person name="Khouja H.-R."/>
            <person name="Murat C."/>
            <person name="Ohm R."/>
            <person name="Olson A."/>
            <person name="Spatafora J."/>
            <person name="Veneault-Fourrey C."/>
            <person name="Henrissat B."/>
            <person name="Grigoriev I."/>
            <person name="Martin F."/>
            <person name="Perotto S."/>
        </authorList>
    </citation>
    <scope>NUCLEOTIDE SEQUENCE [LARGE SCALE GENOMIC DNA]</scope>
    <source>
        <strain evidence="2 3">E</strain>
    </source>
</reference>
<feature type="domain" description="Clr5" evidence="1">
    <location>
        <begin position="58"/>
        <end position="107"/>
    </location>
</feature>
<dbReference type="EMBL" id="KZ613912">
    <property type="protein sequence ID" value="PMD52087.1"/>
    <property type="molecule type" value="Genomic_DNA"/>
</dbReference>
<dbReference type="InterPro" id="IPR025676">
    <property type="entry name" value="Clr5_dom"/>
</dbReference>
<dbReference type="Proteomes" id="UP000235371">
    <property type="component" value="Unassembled WGS sequence"/>
</dbReference>
<accession>A0A2J6SMT7</accession>
<evidence type="ECO:0000259" key="1">
    <source>
        <dbReference type="Pfam" id="PF14420"/>
    </source>
</evidence>
<dbReference type="InParanoid" id="A0A2J6SMT7"/>